<dbReference type="InterPro" id="IPR034804">
    <property type="entry name" value="SQR/QFR_C/D"/>
</dbReference>
<comment type="subcellular location">
    <subcellularLocation>
        <location evidence="3">Membrane</location>
    </subcellularLocation>
</comment>
<evidence type="ECO:0000256" key="4">
    <source>
        <dbReference type="ARBA" id="ARBA00022617"/>
    </source>
</evidence>
<feature type="transmembrane region" description="Helical" evidence="10">
    <location>
        <begin position="12"/>
        <end position="32"/>
    </location>
</feature>
<keyword evidence="8" id="KW-0408">Iron</keyword>
<dbReference type="EMBL" id="FWFT01000004">
    <property type="protein sequence ID" value="SLN48821.1"/>
    <property type="molecule type" value="Genomic_DNA"/>
</dbReference>
<evidence type="ECO:0000256" key="2">
    <source>
        <dbReference type="ARBA" id="ARBA00004050"/>
    </source>
</evidence>
<dbReference type="RefSeq" id="WP_085864921.1">
    <property type="nucleotide sequence ID" value="NZ_FWFT01000004.1"/>
</dbReference>
<keyword evidence="5 10" id="KW-0812">Transmembrane</keyword>
<evidence type="ECO:0000256" key="6">
    <source>
        <dbReference type="ARBA" id="ARBA00022723"/>
    </source>
</evidence>
<dbReference type="InterPro" id="IPR000701">
    <property type="entry name" value="SuccDH_FuR_B_TM-su"/>
</dbReference>
<gene>
    <name evidence="11" type="ORF">PSJ8397_02507</name>
</gene>
<comment type="function">
    <text evidence="2">Membrane-anchoring subunit of succinate dehydrogenase (SDH).</text>
</comment>
<dbReference type="OrthoDB" id="5787321at2"/>
<keyword evidence="4" id="KW-0349">Heme</keyword>
<sequence length="113" mass="11998">MLTLRLYMLQRITALLMAPLVLGHLAVMIYAVQGGLSAAEILGRTQGSVLWFVFYGLFVVAVAVHGAIGVRAILAEWGGVRGRVLEGAMWLIGLGLFALGARAVWAVTFGGLT</sequence>
<organism evidence="11 12">
    <name type="scientific">Pseudooctadecabacter jejudonensis</name>
    <dbReference type="NCBI Taxonomy" id="1391910"/>
    <lineage>
        <taxon>Bacteria</taxon>
        <taxon>Pseudomonadati</taxon>
        <taxon>Pseudomonadota</taxon>
        <taxon>Alphaproteobacteria</taxon>
        <taxon>Rhodobacterales</taxon>
        <taxon>Paracoccaceae</taxon>
        <taxon>Pseudooctadecabacter</taxon>
    </lineage>
</organism>
<protein>
    <submittedName>
        <fullName evidence="11">Succinate dehydrogenase/Fumarate reductase transmembrane subunit</fullName>
    </submittedName>
</protein>
<keyword evidence="6" id="KW-0479">Metal-binding</keyword>
<evidence type="ECO:0000256" key="5">
    <source>
        <dbReference type="ARBA" id="ARBA00022692"/>
    </source>
</evidence>
<name>A0A1Y5SZU9_9RHOB</name>
<dbReference type="SUPFAM" id="SSF81343">
    <property type="entry name" value="Fumarate reductase respiratory complex transmembrane subunits"/>
    <property type="match status" value="1"/>
</dbReference>
<dbReference type="GO" id="GO:0016020">
    <property type="term" value="C:membrane"/>
    <property type="evidence" value="ECO:0007669"/>
    <property type="project" value="UniProtKB-SubCell"/>
</dbReference>
<evidence type="ECO:0000256" key="9">
    <source>
        <dbReference type="ARBA" id="ARBA00023136"/>
    </source>
</evidence>
<accession>A0A1Y5SZU9</accession>
<dbReference type="Pfam" id="PF01127">
    <property type="entry name" value="Sdh_cyt"/>
    <property type="match status" value="1"/>
</dbReference>
<proteinExistence type="predicted"/>
<dbReference type="GO" id="GO:0046872">
    <property type="term" value="F:metal ion binding"/>
    <property type="evidence" value="ECO:0007669"/>
    <property type="project" value="UniProtKB-KW"/>
</dbReference>
<evidence type="ECO:0000256" key="1">
    <source>
        <dbReference type="ARBA" id="ARBA00001971"/>
    </source>
</evidence>
<evidence type="ECO:0000256" key="7">
    <source>
        <dbReference type="ARBA" id="ARBA00022989"/>
    </source>
</evidence>
<evidence type="ECO:0000256" key="10">
    <source>
        <dbReference type="SAM" id="Phobius"/>
    </source>
</evidence>
<evidence type="ECO:0000313" key="12">
    <source>
        <dbReference type="Proteomes" id="UP000193623"/>
    </source>
</evidence>
<dbReference type="AlphaFoldDB" id="A0A1Y5SZU9"/>
<evidence type="ECO:0000256" key="3">
    <source>
        <dbReference type="ARBA" id="ARBA00004370"/>
    </source>
</evidence>
<evidence type="ECO:0000256" key="8">
    <source>
        <dbReference type="ARBA" id="ARBA00023004"/>
    </source>
</evidence>
<dbReference type="Gene3D" id="1.20.1300.10">
    <property type="entry name" value="Fumarate reductase/succinate dehydrogenase, transmembrane subunit"/>
    <property type="match status" value="1"/>
</dbReference>
<comment type="cofactor">
    <cofactor evidence="1">
        <name>heme</name>
        <dbReference type="ChEBI" id="CHEBI:30413"/>
    </cofactor>
</comment>
<dbReference type="Proteomes" id="UP000193623">
    <property type="component" value="Unassembled WGS sequence"/>
</dbReference>
<reference evidence="11 12" key="1">
    <citation type="submission" date="2017-03" db="EMBL/GenBank/DDBJ databases">
        <authorList>
            <person name="Afonso C.L."/>
            <person name="Miller P.J."/>
            <person name="Scott M.A."/>
            <person name="Spackman E."/>
            <person name="Goraichik I."/>
            <person name="Dimitrov K.M."/>
            <person name="Suarez D.L."/>
            <person name="Swayne D.E."/>
        </authorList>
    </citation>
    <scope>NUCLEOTIDE SEQUENCE [LARGE SCALE GENOMIC DNA]</scope>
    <source>
        <strain evidence="11 12">CECT 8397</strain>
    </source>
</reference>
<keyword evidence="12" id="KW-1185">Reference proteome</keyword>
<keyword evidence="9 10" id="KW-0472">Membrane</keyword>
<feature type="transmembrane region" description="Helical" evidence="10">
    <location>
        <begin position="52"/>
        <end position="75"/>
    </location>
</feature>
<evidence type="ECO:0000313" key="11">
    <source>
        <dbReference type="EMBL" id="SLN48821.1"/>
    </source>
</evidence>
<feature type="transmembrane region" description="Helical" evidence="10">
    <location>
        <begin position="87"/>
        <end position="107"/>
    </location>
</feature>
<keyword evidence="7 10" id="KW-1133">Transmembrane helix</keyword>